<sequence length="147" mass="16254">MVDRVIAINPGATSTKIGYFENDTLIFKKEFTYAYDEIAKYDSIMEQYDFRFKDIVDWLESNHMSKGSLDAAVGRGGLLPPVNAGAYVVDDAIIDCLTYHPVLEHASNLGASLARGIAEKFGATNCEAYIYDPVTVDQMDDIARISV</sequence>
<evidence type="ECO:0000313" key="2">
    <source>
        <dbReference type="Proteomes" id="UP001275315"/>
    </source>
</evidence>
<dbReference type="Gene3D" id="3.30.420.40">
    <property type="match status" value="1"/>
</dbReference>
<evidence type="ECO:0008006" key="3">
    <source>
        <dbReference type="Google" id="ProtNLM"/>
    </source>
</evidence>
<accession>A0ABU5CSJ8</accession>
<comment type="caution">
    <text evidence="1">The sequence shown here is derived from an EMBL/GenBank/DDBJ whole genome shotgun (WGS) entry which is preliminary data.</text>
</comment>
<gene>
    <name evidence="1" type="ORF">RWD45_13115</name>
</gene>
<dbReference type="SUPFAM" id="SSF53067">
    <property type="entry name" value="Actin-like ATPase domain"/>
    <property type="match status" value="1"/>
</dbReference>
<dbReference type="InterPro" id="IPR043129">
    <property type="entry name" value="ATPase_NBD"/>
</dbReference>
<protein>
    <recommendedName>
        <fullName evidence="3">Butyrate kinase</fullName>
    </recommendedName>
</protein>
<dbReference type="EMBL" id="JAWDIQ010000002">
    <property type="protein sequence ID" value="MDY0409337.1"/>
    <property type="molecule type" value="Genomic_DNA"/>
</dbReference>
<dbReference type="RefSeq" id="WP_320380133.1">
    <property type="nucleotide sequence ID" value="NZ_JAWDIQ010000002.1"/>
</dbReference>
<organism evidence="1 2">
    <name type="scientific">Paracerasibacillus soli</name>
    <dbReference type="NCBI Taxonomy" id="480284"/>
    <lineage>
        <taxon>Bacteria</taxon>
        <taxon>Bacillati</taxon>
        <taxon>Bacillota</taxon>
        <taxon>Bacilli</taxon>
        <taxon>Bacillales</taxon>
        <taxon>Bacillaceae</taxon>
        <taxon>Paracerasibacillus</taxon>
    </lineage>
</organism>
<evidence type="ECO:0000313" key="1">
    <source>
        <dbReference type="EMBL" id="MDY0409337.1"/>
    </source>
</evidence>
<reference evidence="1 2" key="1">
    <citation type="submission" date="2023-10" db="EMBL/GenBank/DDBJ databases">
        <title>Virgibacillus soli CC-YMP-6 genome.</title>
        <authorList>
            <person name="Miliotis G."/>
            <person name="Sengupta P."/>
            <person name="Hameed A."/>
            <person name="Chuvochina M."/>
            <person name="Mcdonagh F."/>
            <person name="Simpson A.C."/>
            <person name="Singh N.K."/>
            <person name="Rekha P.D."/>
            <person name="Raman K."/>
            <person name="Hugenholtz P."/>
            <person name="Venkateswaran K."/>
        </authorList>
    </citation>
    <scope>NUCLEOTIDE SEQUENCE [LARGE SCALE GENOMIC DNA]</scope>
    <source>
        <strain evidence="1 2">CC-YMP-6</strain>
    </source>
</reference>
<dbReference type="Proteomes" id="UP001275315">
    <property type="component" value="Unassembled WGS sequence"/>
</dbReference>
<proteinExistence type="predicted"/>
<name>A0ABU5CSJ8_9BACI</name>
<keyword evidence="2" id="KW-1185">Reference proteome</keyword>